<evidence type="ECO:0000313" key="1">
    <source>
        <dbReference type="EMBL" id="KAI9451786.1"/>
    </source>
</evidence>
<accession>A0ACC0TWN1</accession>
<keyword evidence="2" id="KW-1185">Reference proteome</keyword>
<comment type="caution">
    <text evidence="1">The sequence shown here is derived from an EMBL/GenBank/DDBJ whole genome shotgun (WGS) entry which is preliminary data.</text>
</comment>
<evidence type="ECO:0000313" key="2">
    <source>
        <dbReference type="Proteomes" id="UP001207468"/>
    </source>
</evidence>
<organism evidence="1 2">
    <name type="scientific">Russula earlei</name>
    <dbReference type="NCBI Taxonomy" id="71964"/>
    <lineage>
        <taxon>Eukaryota</taxon>
        <taxon>Fungi</taxon>
        <taxon>Dikarya</taxon>
        <taxon>Basidiomycota</taxon>
        <taxon>Agaricomycotina</taxon>
        <taxon>Agaricomycetes</taxon>
        <taxon>Russulales</taxon>
        <taxon>Russulaceae</taxon>
        <taxon>Russula</taxon>
    </lineage>
</organism>
<name>A0ACC0TWN1_9AGAM</name>
<proteinExistence type="predicted"/>
<gene>
    <name evidence="1" type="ORF">F5148DRAFT_532564</name>
</gene>
<reference evidence="1" key="1">
    <citation type="submission" date="2021-03" db="EMBL/GenBank/DDBJ databases">
        <title>Evolutionary priming and transition to the ectomycorrhizal habit in an iconic lineage of mushroom-forming fungi: is preadaptation a requirement?</title>
        <authorList>
            <consortium name="DOE Joint Genome Institute"/>
            <person name="Looney B.P."/>
            <person name="Miyauchi S."/>
            <person name="Morin E."/>
            <person name="Drula E."/>
            <person name="Courty P.E."/>
            <person name="Chicoki N."/>
            <person name="Fauchery L."/>
            <person name="Kohler A."/>
            <person name="Kuo A."/>
            <person name="LaButti K."/>
            <person name="Pangilinan J."/>
            <person name="Lipzen A."/>
            <person name="Riley R."/>
            <person name="Andreopoulos W."/>
            <person name="He G."/>
            <person name="Johnson J."/>
            <person name="Barry K.W."/>
            <person name="Grigoriev I.V."/>
            <person name="Nagy L."/>
            <person name="Hibbett D."/>
            <person name="Henrissat B."/>
            <person name="Matheny P.B."/>
            <person name="Labbe J."/>
            <person name="Martin A.F."/>
        </authorList>
    </citation>
    <scope>NUCLEOTIDE SEQUENCE</scope>
    <source>
        <strain evidence="1">BPL698</strain>
    </source>
</reference>
<dbReference type="Proteomes" id="UP001207468">
    <property type="component" value="Unassembled WGS sequence"/>
</dbReference>
<dbReference type="EMBL" id="JAGFNK010000359">
    <property type="protein sequence ID" value="KAI9451786.1"/>
    <property type="molecule type" value="Genomic_DNA"/>
</dbReference>
<sequence>MTVSKGVALITGASQGIGRAIAIGLATDGFDIALNDIPAREAMLKRAAEEVASRGRRAHCVIADVSSEKQVETMVSDAVHALGGLDVMVANAGVSMMRSLLDTTGEDLDRILGVNLRGTFFCYKYAAMQMIAQGRGGRIIGACSGTGKQGQASLSAYSASKFGIRAITQCAALEFGGYGITVNAYAPGPVKTPMWDDLEAGMGGPPGTLEEQLAKGAAVGYVGLPADIAALVSFLASKESHLITGQSISIDGGRFFD</sequence>
<protein>
    <submittedName>
        <fullName evidence="1">Uncharacterized protein</fullName>
    </submittedName>
</protein>